<dbReference type="Proteomes" id="UP000051576">
    <property type="component" value="Unassembled WGS sequence"/>
</dbReference>
<gene>
    <name evidence="3" type="ORF">FD21_GL000247</name>
</gene>
<dbReference type="InterPro" id="IPR013785">
    <property type="entry name" value="Aldolase_TIM"/>
</dbReference>
<dbReference type="STRING" id="1133569.FD21_GL000247"/>
<dbReference type="InterPro" id="IPR058240">
    <property type="entry name" value="rSAM_sf"/>
</dbReference>
<evidence type="ECO:0000256" key="1">
    <source>
        <dbReference type="ARBA" id="ARBA00001966"/>
    </source>
</evidence>
<feature type="domain" description="4Fe4S-binding SPASM" evidence="2">
    <location>
        <begin position="2"/>
        <end position="56"/>
    </location>
</feature>
<organism evidence="3 4">
    <name type="scientific">Liquorilactobacillus vini DSM 20605</name>
    <dbReference type="NCBI Taxonomy" id="1133569"/>
    <lineage>
        <taxon>Bacteria</taxon>
        <taxon>Bacillati</taxon>
        <taxon>Bacillota</taxon>
        <taxon>Bacilli</taxon>
        <taxon>Lactobacillales</taxon>
        <taxon>Lactobacillaceae</taxon>
        <taxon>Liquorilactobacillus</taxon>
    </lineage>
</organism>
<dbReference type="PATRIC" id="fig|1133569.4.peg.263"/>
<dbReference type="Gene3D" id="3.20.20.70">
    <property type="entry name" value="Aldolase class I"/>
    <property type="match status" value="1"/>
</dbReference>
<reference evidence="3 4" key="1">
    <citation type="journal article" date="2015" name="Genome Announc.">
        <title>Expanding the biotechnology potential of lactobacilli through comparative genomics of 213 strains and associated genera.</title>
        <authorList>
            <person name="Sun Z."/>
            <person name="Harris H.M."/>
            <person name="McCann A."/>
            <person name="Guo C."/>
            <person name="Argimon S."/>
            <person name="Zhang W."/>
            <person name="Yang X."/>
            <person name="Jeffery I.B."/>
            <person name="Cooney J.C."/>
            <person name="Kagawa T.F."/>
            <person name="Liu W."/>
            <person name="Song Y."/>
            <person name="Salvetti E."/>
            <person name="Wrobel A."/>
            <person name="Rasinkangas P."/>
            <person name="Parkhill J."/>
            <person name="Rea M.C."/>
            <person name="O'Sullivan O."/>
            <person name="Ritari J."/>
            <person name="Douillard F.P."/>
            <person name="Paul Ross R."/>
            <person name="Yang R."/>
            <person name="Briner A.E."/>
            <person name="Felis G.E."/>
            <person name="de Vos W.M."/>
            <person name="Barrangou R."/>
            <person name="Klaenhammer T.R."/>
            <person name="Caufield P.W."/>
            <person name="Cui Y."/>
            <person name="Zhang H."/>
            <person name="O'Toole P.W."/>
        </authorList>
    </citation>
    <scope>NUCLEOTIDE SEQUENCE [LARGE SCALE GENOMIC DNA]</scope>
    <source>
        <strain evidence="3 4">DSM 20605</strain>
    </source>
</reference>
<keyword evidence="4" id="KW-1185">Reference proteome</keyword>
<accession>A0A0R2C4M0</accession>
<protein>
    <recommendedName>
        <fullName evidence="2">4Fe4S-binding SPASM domain-containing protein</fullName>
    </recommendedName>
</protein>
<proteinExistence type="predicted"/>
<dbReference type="Pfam" id="PF13186">
    <property type="entry name" value="SPASM"/>
    <property type="match status" value="1"/>
</dbReference>
<dbReference type="SUPFAM" id="SSF102114">
    <property type="entry name" value="Radical SAM enzymes"/>
    <property type="match status" value="1"/>
</dbReference>
<dbReference type="NCBIfam" id="TIGR04085">
    <property type="entry name" value="rSAM_more_4Fe4S"/>
    <property type="match status" value="1"/>
</dbReference>
<dbReference type="InterPro" id="IPR023885">
    <property type="entry name" value="4Fe4S-binding_SPASM_dom"/>
</dbReference>
<comment type="cofactor">
    <cofactor evidence="1">
        <name>[4Fe-4S] cluster</name>
        <dbReference type="ChEBI" id="CHEBI:49883"/>
    </cofactor>
</comment>
<dbReference type="AlphaFoldDB" id="A0A0R2C4M0"/>
<dbReference type="PANTHER" id="PTHR43273:SF3">
    <property type="entry name" value="ANAEROBIC SULFATASE-MATURATING ENZYME HOMOLOG ASLB-RELATED"/>
    <property type="match status" value="1"/>
</dbReference>
<evidence type="ECO:0000259" key="2">
    <source>
        <dbReference type="Pfam" id="PF13186"/>
    </source>
</evidence>
<dbReference type="GO" id="GO:0016491">
    <property type="term" value="F:oxidoreductase activity"/>
    <property type="evidence" value="ECO:0007669"/>
    <property type="project" value="InterPro"/>
</dbReference>
<dbReference type="EMBL" id="AYYX01000118">
    <property type="protein sequence ID" value="KRM83435.1"/>
    <property type="molecule type" value="Genomic_DNA"/>
</dbReference>
<evidence type="ECO:0000313" key="3">
    <source>
        <dbReference type="EMBL" id="KRM83435.1"/>
    </source>
</evidence>
<dbReference type="eggNOG" id="COG0641">
    <property type="taxonomic scope" value="Bacteria"/>
</dbReference>
<dbReference type="PANTHER" id="PTHR43273">
    <property type="entry name" value="ANAEROBIC SULFATASE-MATURATING ENZYME HOMOLOG ASLB-RELATED"/>
    <property type="match status" value="1"/>
</dbReference>
<name>A0A0R2C4M0_9LACO</name>
<dbReference type="InterPro" id="IPR023867">
    <property type="entry name" value="Sulphatase_maturase_rSAM"/>
</dbReference>
<comment type="caution">
    <text evidence="3">The sequence shown here is derived from an EMBL/GenBank/DDBJ whole genome shotgun (WGS) entry which is preliminary data.</text>
</comment>
<sequence length="102" mass="12039">MIEADGSVYPCDFYCLDQYKVGNIKDSKFSDLRRQAIVQEFLTSRKGLSDYCQQCPFLKICHGGCKRMQDAMYVDENQEYCGYQELLKYFLPKINHILEYVH</sequence>
<evidence type="ECO:0000313" key="4">
    <source>
        <dbReference type="Proteomes" id="UP000051576"/>
    </source>
</evidence>